<feature type="non-terminal residue" evidence="10">
    <location>
        <position position="126"/>
    </location>
</feature>
<feature type="transmembrane region" description="Helical" evidence="8">
    <location>
        <begin position="45"/>
        <end position="72"/>
    </location>
</feature>
<evidence type="ECO:0000256" key="2">
    <source>
        <dbReference type="ARBA" id="ARBA00022692"/>
    </source>
</evidence>
<organism evidence="10 11">
    <name type="scientific">Meganyctiphanes norvegica</name>
    <name type="common">Northern krill</name>
    <name type="synonym">Thysanopoda norvegica</name>
    <dbReference type="NCBI Taxonomy" id="48144"/>
    <lineage>
        <taxon>Eukaryota</taxon>
        <taxon>Metazoa</taxon>
        <taxon>Ecdysozoa</taxon>
        <taxon>Arthropoda</taxon>
        <taxon>Crustacea</taxon>
        <taxon>Multicrustacea</taxon>
        <taxon>Malacostraca</taxon>
        <taxon>Eumalacostraca</taxon>
        <taxon>Eucarida</taxon>
        <taxon>Euphausiacea</taxon>
        <taxon>Euphausiidae</taxon>
        <taxon>Meganyctiphanes</taxon>
    </lineage>
</organism>
<evidence type="ECO:0000256" key="8">
    <source>
        <dbReference type="SAM" id="Phobius"/>
    </source>
</evidence>
<gene>
    <name evidence="10" type="ORF">MNOR_LOCUS18831</name>
</gene>
<evidence type="ECO:0000256" key="4">
    <source>
        <dbReference type="ARBA" id="ARBA00023040"/>
    </source>
</evidence>
<reference evidence="10 11" key="1">
    <citation type="submission" date="2024-05" db="EMBL/GenBank/DDBJ databases">
        <authorList>
            <person name="Wallberg A."/>
        </authorList>
    </citation>
    <scope>NUCLEOTIDE SEQUENCE [LARGE SCALE GENOMIC DNA]</scope>
</reference>
<dbReference type="InterPro" id="IPR017452">
    <property type="entry name" value="GPCR_Rhodpsn_7TM"/>
</dbReference>
<evidence type="ECO:0000259" key="9">
    <source>
        <dbReference type="PROSITE" id="PS50262"/>
    </source>
</evidence>
<proteinExistence type="predicted"/>
<keyword evidence="11" id="KW-1185">Reference proteome</keyword>
<keyword evidence="4" id="KW-0297">G-protein coupled receptor</keyword>
<dbReference type="Gene3D" id="1.20.1070.10">
    <property type="entry name" value="Rhodopsin 7-helix transmembrane proteins"/>
    <property type="match status" value="1"/>
</dbReference>
<evidence type="ECO:0000256" key="6">
    <source>
        <dbReference type="ARBA" id="ARBA00023170"/>
    </source>
</evidence>
<dbReference type="GO" id="GO:0016020">
    <property type="term" value="C:membrane"/>
    <property type="evidence" value="ECO:0007669"/>
    <property type="project" value="UniProtKB-SubCell"/>
</dbReference>
<comment type="subcellular location">
    <subcellularLocation>
        <location evidence="1">Membrane</location>
        <topology evidence="1">Multi-pass membrane protein</topology>
    </subcellularLocation>
</comment>
<sequence length="126" mass="14338">MSNVNADELAKYDDYLPQIIQHLQSFPNETVDFNEPHLRRSLANIYPLFLFIYILLIICGTAGNICMIGHIVRGRLFQDPTCAFLMNIGVCNLLICLLVAPISLAILLIQNWIFGSFLCYFVPMLQ</sequence>
<name>A0AAV2QZ38_MEGNR</name>
<dbReference type="PROSITE" id="PS50262">
    <property type="entry name" value="G_PROTEIN_RECEP_F1_2"/>
    <property type="match status" value="1"/>
</dbReference>
<keyword evidence="5 8" id="KW-0472">Membrane</keyword>
<accession>A0AAV2QZ38</accession>
<evidence type="ECO:0000256" key="3">
    <source>
        <dbReference type="ARBA" id="ARBA00022989"/>
    </source>
</evidence>
<keyword evidence="7" id="KW-0807">Transducer</keyword>
<dbReference type="AlphaFoldDB" id="A0AAV2QZ38"/>
<dbReference type="SUPFAM" id="SSF81321">
    <property type="entry name" value="Family A G protein-coupled receptor-like"/>
    <property type="match status" value="1"/>
</dbReference>
<keyword evidence="6" id="KW-0675">Receptor</keyword>
<comment type="caution">
    <text evidence="10">The sequence shown here is derived from an EMBL/GenBank/DDBJ whole genome shotgun (WGS) entry which is preliminary data.</text>
</comment>
<protein>
    <recommendedName>
        <fullName evidence="9">G-protein coupled receptors family 1 profile domain-containing protein</fullName>
    </recommendedName>
</protein>
<evidence type="ECO:0000256" key="1">
    <source>
        <dbReference type="ARBA" id="ARBA00004141"/>
    </source>
</evidence>
<evidence type="ECO:0000256" key="7">
    <source>
        <dbReference type="ARBA" id="ARBA00023224"/>
    </source>
</evidence>
<keyword evidence="3 8" id="KW-1133">Transmembrane helix</keyword>
<dbReference type="PANTHER" id="PTHR24235">
    <property type="entry name" value="NEUROPEPTIDE Y RECEPTOR"/>
    <property type="match status" value="1"/>
</dbReference>
<dbReference type="Proteomes" id="UP001497623">
    <property type="component" value="Unassembled WGS sequence"/>
</dbReference>
<dbReference type="PANTHER" id="PTHR24235:SF12">
    <property type="entry name" value="G-PROTEIN COUPLED RECEPTORS FAMILY 1 PROFILE DOMAIN-CONTAINING PROTEIN"/>
    <property type="match status" value="1"/>
</dbReference>
<evidence type="ECO:0000313" key="10">
    <source>
        <dbReference type="EMBL" id="CAL4108325.1"/>
    </source>
</evidence>
<feature type="transmembrane region" description="Helical" evidence="8">
    <location>
        <begin position="84"/>
        <end position="109"/>
    </location>
</feature>
<feature type="domain" description="G-protein coupled receptors family 1 profile" evidence="9">
    <location>
        <begin position="63"/>
        <end position="126"/>
    </location>
</feature>
<dbReference type="GO" id="GO:0004930">
    <property type="term" value="F:G protein-coupled receptor activity"/>
    <property type="evidence" value="ECO:0007669"/>
    <property type="project" value="UniProtKB-KW"/>
</dbReference>
<keyword evidence="2 8" id="KW-0812">Transmembrane</keyword>
<evidence type="ECO:0000313" key="11">
    <source>
        <dbReference type="Proteomes" id="UP001497623"/>
    </source>
</evidence>
<dbReference type="EMBL" id="CAXKWB010013683">
    <property type="protein sequence ID" value="CAL4108325.1"/>
    <property type="molecule type" value="Genomic_DNA"/>
</dbReference>
<evidence type="ECO:0000256" key="5">
    <source>
        <dbReference type="ARBA" id="ARBA00023136"/>
    </source>
</evidence>